<dbReference type="InterPro" id="IPR022892">
    <property type="entry name" value="RNaseHI"/>
</dbReference>
<dbReference type="STRING" id="1401685.P857_992"/>
<dbReference type="InterPro" id="IPR002156">
    <property type="entry name" value="RNaseH_domain"/>
</dbReference>
<keyword evidence="10" id="KW-0963">Cytoplasm</keyword>
<feature type="binding site" evidence="10">
    <location>
        <position position="78"/>
    </location>
    <ligand>
        <name>Mg(2+)</name>
        <dbReference type="ChEBI" id="CHEBI:18420"/>
        <label>1</label>
    </ligand>
</feature>
<evidence type="ECO:0000256" key="9">
    <source>
        <dbReference type="ARBA" id="ARBA00022842"/>
    </source>
</evidence>
<comment type="similarity">
    <text evidence="2 10">Belongs to the RNase H family.</text>
</comment>
<evidence type="ECO:0000256" key="8">
    <source>
        <dbReference type="ARBA" id="ARBA00022801"/>
    </source>
</evidence>
<organism evidence="12 13">
    <name type="scientific">Candidatus Xenolissoclinum pacificiensis L6</name>
    <dbReference type="NCBI Taxonomy" id="1401685"/>
    <lineage>
        <taxon>Bacteria</taxon>
        <taxon>Pseudomonadati</taxon>
        <taxon>Pseudomonadota</taxon>
        <taxon>Alphaproteobacteria</taxon>
        <taxon>Rickettsiales</taxon>
        <taxon>Anaplasmataceae</taxon>
        <taxon>Candidatus Xenolissoclinum</taxon>
    </lineage>
</organism>
<dbReference type="Pfam" id="PF00075">
    <property type="entry name" value="RNase_H"/>
    <property type="match status" value="1"/>
</dbReference>
<dbReference type="GO" id="GO:0003676">
    <property type="term" value="F:nucleic acid binding"/>
    <property type="evidence" value="ECO:0007669"/>
    <property type="project" value="InterPro"/>
</dbReference>
<evidence type="ECO:0000256" key="4">
    <source>
        <dbReference type="ARBA" id="ARBA00012180"/>
    </source>
</evidence>
<dbReference type="GO" id="GO:0004523">
    <property type="term" value="F:RNA-DNA hybrid ribonuclease activity"/>
    <property type="evidence" value="ECO:0007669"/>
    <property type="project" value="UniProtKB-UniRule"/>
</dbReference>
<dbReference type="PATRIC" id="fig|1401685.3.peg.221"/>
<feature type="binding site" evidence="10">
    <location>
        <position position="14"/>
    </location>
    <ligand>
        <name>Mg(2+)</name>
        <dbReference type="ChEBI" id="CHEBI:18420"/>
        <label>2</label>
    </ligand>
</feature>
<evidence type="ECO:0000313" key="13">
    <source>
        <dbReference type="Proteomes" id="UP000018951"/>
    </source>
</evidence>
<dbReference type="GO" id="GO:0005737">
    <property type="term" value="C:cytoplasm"/>
    <property type="evidence" value="ECO:0007669"/>
    <property type="project" value="UniProtKB-SubCell"/>
</dbReference>
<dbReference type="PANTHER" id="PTHR10642:SF26">
    <property type="entry name" value="RIBONUCLEASE H1"/>
    <property type="match status" value="1"/>
</dbReference>
<evidence type="ECO:0000313" key="12">
    <source>
        <dbReference type="EMBL" id="ETO91814.1"/>
    </source>
</evidence>
<feature type="binding site" evidence="10">
    <location>
        <position position="142"/>
    </location>
    <ligand>
        <name>Mg(2+)</name>
        <dbReference type="ChEBI" id="CHEBI:18420"/>
        <label>2</label>
    </ligand>
</feature>
<feature type="binding site" evidence="10">
    <location>
        <position position="14"/>
    </location>
    <ligand>
        <name>Mg(2+)</name>
        <dbReference type="ChEBI" id="CHEBI:18420"/>
        <label>1</label>
    </ligand>
</feature>
<comment type="subunit">
    <text evidence="3 10">Monomer.</text>
</comment>
<keyword evidence="6 10" id="KW-0479">Metal-binding</keyword>
<dbReference type="HAMAP" id="MF_00042">
    <property type="entry name" value="RNase_H"/>
    <property type="match status" value="1"/>
</dbReference>
<keyword evidence="7 10" id="KW-0255">Endonuclease</keyword>
<comment type="subcellular location">
    <subcellularLocation>
        <location evidence="10">Cytoplasm</location>
    </subcellularLocation>
</comment>
<evidence type="ECO:0000256" key="6">
    <source>
        <dbReference type="ARBA" id="ARBA00022723"/>
    </source>
</evidence>
<evidence type="ECO:0000256" key="5">
    <source>
        <dbReference type="ARBA" id="ARBA00022722"/>
    </source>
</evidence>
<name>W2V0N5_9RICK</name>
<comment type="catalytic activity">
    <reaction evidence="1 10">
        <text>Endonucleolytic cleavage to 5'-phosphomonoester.</text>
        <dbReference type="EC" id="3.1.26.4"/>
    </reaction>
</comment>
<feature type="binding site" evidence="10">
    <location>
        <position position="52"/>
    </location>
    <ligand>
        <name>Mg(2+)</name>
        <dbReference type="ChEBI" id="CHEBI:18420"/>
        <label>1</label>
    </ligand>
</feature>
<dbReference type="PANTHER" id="PTHR10642">
    <property type="entry name" value="RIBONUCLEASE H1"/>
    <property type="match status" value="1"/>
</dbReference>
<evidence type="ECO:0000256" key="2">
    <source>
        <dbReference type="ARBA" id="ARBA00005300"/>
    </source>
</evidence>
<comment type="caution">
    <text evidence="12">The sequence shown here is derived from an EMBL/GenBank/DDBJ whole genome shotgun (WGS) entry which is preliminary data.</text>
</comment>
<proteinExistence type="inferred from homology"/>
<dbReference type="EMBL" id="AXCJ01000001">
    <property type="protein sequence ID" value="ETO91814.1"/>
    <property type="molecule type" value="Genomic_DNA"/>
</dbReference>
<dbReference type="SUPFAM" id="SSF53098">
    <property type="entry name" value="Ribonuclease H-like"/>
    <property type="match status" value="1"/>
</dbReference>
<keyword evidence="9 10" id="KW-0460">Magnesium</keyword>
<dbReference type="InterPro" id="IPR012337">
    <property type="entry name" value="RNaseH-like_sf"/>
</dbReference>
<gene>
    <name evidence="10 12" type="primary">rnhA</name>
    <name evidence="12" type="ORF">P857_992</name>
</gene>
<comment type="cofactor">
    <cofactor evidence="10">
        <name>Mg(2+)</name>
        <dbReference type="ChEBI" id="CHEBI:18420"/>
    </cofactor>
    <text evidence="10">Binds 1 Mg(2+) ion per subunit. May bind a second metal ion at a regulatory site, or after substrate binding.</text>
</comment>
<dbReference type="AlphaFoldDB" id="W2V0N5"/>
<dbReference type="InterPro" id="IPR050092">
    <property type="entry name" value="RNase_H"/>
</dbReference>
<comment type="function">
    <text evidence="10">Endonuclease that specifically degrades the RNA of RNA-DNA hybrids.</text>
</comment>
<dbReference type="Gene3D" id="3.30.420.10">
    <property type="entry name" value="Ribonuclease H-like superfamily/Ribonuclease H"/>
    <property type="match status" value="1"/>
</dbReference>
<keyword evidence="13" id="KW-1185">Reference proteome</keyword>
<sequence>MTVDLERNIEIFTDGSCSGNPGIGGWGFIILSQEKEYRLSGAEKDTTNNRMEMIAVIEGLSFIDKNFDQSVKIRVNTDSTYLKNGIVSWIKKWKVNNWKTSNKTDVKNRDLWVKLDYLNSLLCVEWFWVKGHSDNKYNNKADSLAREACEKLMRDEIISDTMDEDGVF</sequence>
<dbReference type="NCBIfam" id="NF001236">
    <property type="entry name" value="PRK00203.1"/>
    <property type="match status" value="1"/>
</dbReference>
<evidence type="ECO:0000256" key="3">
    <source>
        <dbReference type="ARBA" id="ARBA00011245"/>
    </source>
</evidence>
<evidence type="ECO:0000256" key="10">
    <source>
        <dbReference type="HAMAP-Rule" id="MF_00042"/>
    </source>
</evidence>
<evidence type="ECO:0000259" key="11">
    <source>
        <dbReference type="PROSITE" id="PS50879"/>
    </source>
</evidence>
<dbReference type="CDD" id="cd09278">
    <property type="entry name" value="RNase_HI_prokaryote_like"/>
    <property type="match status" value="1"/>
</dbReference>
<dbReference type="GO" id="GO:0000287">
    <property type="term" value="F:magnesium ion binding"/>
    <property type="evidence" value="ECO:0007669"/>
    <property type="project" value="UniProtKB-UniRule"/>
</dbReference>
<feature type="domain" description="RNase H type-1" evidence="11">
    <location>
        <begin position="5"/>
        <end position="150"/>
    </location>
</feature>
<keyword evidence="5 10" id="KW-0540">Nuclease</keyword>
<dbReference type="Proteomes" id="UP000018951">
    <property type="component" value="Unassembled WGS sequence"/>
</dbReference>
<dbReference type="InterPro" id="IPR036397">
    <property type="entry name" value="RNaseH_sf"/>
</dbReference>
<dbReference type="GO" id="GO:0043137">
    <property type="term" value="P:DNA replication, removal of RNA primer"/>
    <property type="evidence" value="ECO:0007669"/>
    <property type="project" value="TreeGrafter"/>
</dbReference>
<dbReference type="PROSITE" id="PS50879">
    <property type="entry name" value="RNASE_H_1"/>
    <property type="match status" value="1"/>
</dbReference>
<accession>W2V0N5</accession>
<evidence type="ECO:0000256" key="7">
    <source>
        <dbReference type="ARBA" id="ARBA00022759"/>
    </source>
</evidence>
<keyword evidence="8 10" id="KW-0378">Hydrolase</keyword>
<evidence type="ECO:0000256" key="1">
    <source>
        <dbReference type="ARBA" id="ARBA00000077"/>
    </source>
</evidence>
<protein>
    <recommendedName>
        <fullName evidence="4 10">Ribonuclease H</fullName>
        <shortName evidence="10">RNase H</shortName>
        <ecNumber evidence="4 10">3.1.26.4</ecNumber>
    </recommendedName>
</protein>
<reference evidence="12 13" key="1">
    <citation type="journal article" date="2013" name="PLoS ONE">
        <title>Bacterial endosymbiosis in a chordate host: long-term co-evolution and conservation of secondary metabolism.</title>
        <authorList>
            <person name="Kwan J.C."/>
            <person name="Schmidt E.W."/>
        </authorList>
    </citation>
    <scope>NUCLEOTIDE SEQUENCE [LARGE SCALE GENOMIC DNA]</scope>
    <source>
        <strain evidence="13">L6</strain>
    </source>
</reference>
<dbReference type="EC" id="3.1.26.4" evidence="4 10"/>